<dbReference type="Gene3D" id="3.30.70.60">
    <property type="match status" value="1"/>
</dbReference>
<evidence type="ECO:0000313" key="3">
    <source>
        <dbReference type="EMBL" id="OGI88065.1"/>
    </source>
</evidence>
<keyword evidence="2" id="KW-1133">Transmembrane helix</keyword>
<protein>
    <submittedName>
        <fullName evidence="3">Uncharacterized protein</fullName>
    </submittedName>
</protein>
<dbReference type="EMBL" id="MFUP01000006">
    <property type="protein sequence ID" value="OGI88065.1"/>
    <property type="molecule type" value="Genomic_DNA"/>
</dbReference>
<feature type="coiled-coil region" evidence="1">
    <location>
        <begin position="32"/>
        <end position="76"/>
    </location>
</feature>
<comment type="caution">
    <text evidence="3">The sequence shown here is derived from an EMBL/GenBank/DDBJ whole genome shotgun (WGS) entry which is preliminary data.</text>
</comment>
<evidence type="ECO:0000313" key="4">
    <source>
        <dbReference type="Proteomes" id="UP000185809"/>
    </source>
</evidence>
<evidence type="ECO:0000256" key="1">
    <source>
        <dbReference type="SAM" id="Coils"/>
    </source>
</evidence>
<feature type="transmembrane region" description="Helical" evidence="2">
    <location>
        <begin position="9"/>
        <end position="29"/>
    </location>
</feature>
<dbReference type="Proteomes" id="UP000185809">
    <property type="component" value="Unassembled WGS sequence"/>
</dbReference>
<proteinExistence type="predicted"/>
<keyword evidence="2" id="KW-0472">Membrane</keyword>
<keyword evidence="2" id="KW-0812">Transmembrane</keyword>
<name>A0A1F6X1W3_9BACT</name>
<organism evidence="3 4">
    <name type="scientific">Candidatus Nomurabacteria bacterium RIFCSPLOWO2_01_FULL_33_24</name>
    <dbReference type="NCBI Taxonomy" id="1801765"/>
    <lineage>
        <taxon>Bacteria</taxon>
        <taxon>Candidatus Nomuraibacteriota</taxon>
    </lineage>
</organism>
<sequence length="184" mass="21395">MNQTYKNNTLLIIIILINILAISAYVYLFQSVKQANQRNSLISSEIKNYSENKDRIISLRNIIKSTEEERDNLNSHFIDKNKINHLLDLIEKIGEDSKTNLEINSVNLSPKSSDKNKNILKIDFKASGSFQNISKLLLLLENAPLEFDFEKVYFNKTENERKEESEDIFDLWNSSFTINLISFL</sequence>
<keyword evidence="1" id="KW-0175">Coiled coil</keyword>
<gene>
    <name evidence="3" type="ORF">A2995_01805</name>
</gene>
<evidence type="ECO:0000256" key="2">
    <source>
        <dbReference type="SAM" id="Phobius"/>
    </source>
</evidence>
<accession>A0A1F6X1W3</accession>
<dbReference type="AlphaFoldDB" id="A0A1F6X1W3"/>
<reference evidence="3 4" key="1">
    <citation type="journal article" date="2016" name="Nat. Commun.">
        <title>Thousands of microbial genomes shed light on interconnected biogeochemical processes in an aquifer system.</title>
        <authorList>
            <person name="Anantharaman K."/>
            <person name="Brown C.T."/>
            <person name="Hug L.A."/>
            <person name="Sharon I."/>
            <person name="Castelle C.J."/>
            <person name="Probst A.J."/>
            <person name="Thomas B.C."/>
            <person name="Singh A."/>
            <person name="Wilkins M.J."/>
            <person name="Karaoz U."/>
            <person name="Brodie E.L."/>
            <person name="Williams K.H."/>
            <person name="Hubbard S.S."/>
            <person name="Banfield J.F."/>
        </authorList>
    </citation>
    <scope>NUCLEOTIDE SEQUENCE [LARGE SCALE GENOMIC DNA]</scope>
</reference>
<dbReference type="InterPro" id="IPR014717">
    <property type="entry name" value="Transl_elong_EF1B/ribsomal_bS6"/>
</dbReference>